<protein>
    <recommendedName>
        <fullName evidence="4">G-protein coupled receptors family 1 profile domain-containing protein</fullName>
    </recommendedName>
</protein>
<evidence type="ECO:0000313" key="2">
    <source>
        <dbReference type="EMBL" id="ORY38248.1"/>
    </source>
</evidence>
<feature type="transmembrane region" description="Helical" evidence="1">
    <location>
        <begin position="13"/>
        <end position="33"/>
    </location>
</feature>
<proteinExistence type="predicted"/>
<reference evidence="2 3" key="1">
    <citation type="submission" date="2016-07" db="EMBL/GenBank/DDBJ databases">
        <title>Pervasive Adenine N6-methylation of Active Genes in Fungi.</title>
        <authorList>
            <consortium name="DOE Joint Genome Institute"/>
            <person name="Mondo S.J."/>
            <person name="Dannebaum R.O."/>
            <person name="Kuo R.C."/>
            <person name="Labutti K."/>
            <person name="Haridas S."/>
            <person name="Kuo A."/>
            <person name="Salamov A."/>
            <person name="Ahrendt S.R."/>
            <person name="Lipzen A."/>
            <person name="Sullivan W."/>
            <person name="Andreopoulos W.B."/>
            <person name="Clum A."/>
            <person name="Lindquist E."/>
            <person name="Daum C."/>
            <person name="Ramamoorthy G.K."/>
            <person name="Gryganskyi A."/>
            <person name="Culley D."/>
            <person name="Magnuson J.K."/>
            <person name="James T.Y."/>
            <person name="O'Malley M.A."/>
            <person name="Stajich J.E."/>
            <person name="Spatafora J.W."/>
            <person name="Visel A."/>
            <person name="Grigoriev I.V."/>
        </authorList>
    </citation>
    <scope>NUCLEOTIDE SEQUENCE [LARGE SCALE GENOMIC DNA]</scope>
    <source>
        <strain evidence="2 3">JEL800</strain>
    </source>
</reference>
<sequence>MHSGKPVSPTFDLIVALAIVVNMTIHPLIILLFDKEVFANAQRYCYWPKCTC</sequence>
<keyword evidence="1" id="KW-0812">Transmembrane</keyword>
<accession>A0A1Y2BU09</accession>
<dbReference type="EMBL" id="MCGO01000045">
    <property type="protein sequence ID" value="ORY38248.1"/>
    <property type="molecule type" value="Genomic_DNA"/>
</dbReference>
<keyword evidence="3" id="KW-1185">Reference proteome</keyword>
<keyword evidence="1" id="KW-0472">Membrane</keyword>
<evidence type="ECO:0008006" key="4">
    <source>
        <dbReference type="Google" id="ProtNLM"/>
    </source>
</evidence>
<evidence type="ECO:0000256" key="1">
    <source>
        <dbReference type="SAM" id="Phobius"/>
    </source>
</evidence>
<dbReference type="AlphaFoldDB" id="A0A1Y2BU09"/>
<name>A0A1Y2BU09_9FUNG</name>
<dbReference type="Proteomes" id="UP000193642">
    <property type="component" value="Unassembled WGS sequence"/>
</dbReference>
<keyword evidence="1" id="KW-1133">Transmembrane helix</keyword>
<comment type="caution">
    <text evidence="2">The sequence shown here is derived from an EMBL/GenBank/DDBJ whole genome shotgun (WGS) entry which is preliminary data.</text>
</comment>
<organism evidence="2 3">
    <name type="scientific">Rhizoclosmatium globosum</name>
    <dbReference type="NCBI Taxonomy" id="329046"/>
    <lineage>
        <taxon>Eukaryota</taxon>
        <taxon>Fungi</taxon>
        <taxon>Fungi incertae sedis</taxon>
        <taxon>Chytridiomycota</taxon>
        <taxon>Chytridiomycota incertae sedis</taxon>
        <taxon>Chytridiomycetes</taxon>
        <taxon>Chytridiales</taxon>
        <taxon>Chytriomycetaceae</taxon>
        <taxon>Rhizoclosmatium</taxon>
    </lineage>
</organism>
<evidence type="ECO:0000313" key="3">
    <source>
        <dbReference type="Proteomes" id="UP000193642"/>
    </source>
</evidence>
<gene>
    <name evidence="2" type="ORF">BCR33DRAFT_720943</name>
</gene>